<keyword evidence="2" id="KW-1185">Reference proteome</keyword>
<comment type="caution">
    <text evidence="1">The sequence shown here is derived from an EMBL/GenBank/DDBJ whole genome shotgun (WGS) entry which is preliminary data.</text>
</comment>
<dbReference type="Proteomes" id="UP000681290">
    <property type="component" value="Unassembled WGS sequence"/>
</dbReference>
<evidence type="ECO:0000313" key="1">
    <source>
        <dbReference type="EMBL" id="GIP59088.1"/>
    </source>
</evidence>
<organism evidence="1 2">
    <name type="scientific">Paenibacillus woosongensis</name>
    <dbReference type="NCBI Taxonomy" id="307580"/>
    <lineage>
        <taxon>Bacteria</taxon>
        <taxon>Bacillati</taxon>
        <taxon>Bacillota</taxon>
        <taxon>Bacilli</taxon>
        <taxon>Bacillales</taxon>
        <taxon>Paenibacillaceae</taxon>
        <taxon>Paenibacillus</taxon>
    </lineage>
</organism>
<sequence length="203" mass="23753">MQGLRGLFKRQDEWTLHEVVNRIIEINEDNETFWSNAHGWAPIAAADLLSISRLDWQTSLSYTLKKWINEGAREGASADGSLILAWANLGALVEGTMKLLLCVYYVTYKDDPDAILINDYNKGVRVIAEPDAVKFDRMRVFFKKRVWTAEQAHWDNWVLEIQQKRNVIHAFKHRELGSFDDFYSHLRKYLEFLQIINSRLPRP</sequence>
<dbReference type="EMBL" id="BOSM01000004">
    <property type="protein sequence ID" value="GIP59088.1"/>
    <property type="molecule type" value="Genomic_DNA"/>
</dbReference>
<protein>
    <submittedName>
        <fullName evidence="1">Uncharacterized protein</fullName>
    </submittedName>
</protein>
<name>A0ABQ4MT52_9BACL</name>
<accession>A0ABQ4MT52</accession>
<reference evidence="1 2" key="1">
    <citation type="submission" date="2021-03" db="EMBL/GenBank/DDBJ databases">
        <title>Antimicrobial resistance genes in bacteria isolated from Japanese honey, and their potential for conferring macrolide and lincosamide resistance in the American foulbrood pathogen Paenibacillus larvae.</title>
        <authorList>
            <person name="Okamoto M."/>
            <person name="Kumagai M."/>
            <person name="Kanamori H."/>
            <person name="Takamatsu D."/>
        </authorList>
    </citation>
    <scope>NUCLEOTIDE SEQUENCE [LARGE SCALE GENOMIC DNA]</scope>
    <source>
        <strain evidence="1 2">J15TS10</strain>
    </source>
</reference>
<proteinExistence type="predicted"/>
<evidence type="ECO:0000313" key="2">
    <source>
        <dbReference type="Proteomes" id="UP000681290"/>
    </source>
</evidence>
<gene>
    <name evidence="1" type="ORF">J15TS10_29020</name>
</gene>